<proteinExistence type="predicted"/>
<evidence type="ECO:0000313" key="2">
    <source>
        <dbReference type="EMBL" id="CAH3126453.1"/>
    </source>
</evidence>
<feature type="region of interest" description="Disordered" evidence="1">
    <location>
        <begin position="644"/>
        <end position="682"/>
    </location>
</feature>
<sequence>MKTRDGRDKDIQDKQGVETDFKNREESFKDAPTPSNNIKGSQQTLFLREDENKQKAKITVHTTEEEMTSNKELTPILQSSAENSHTVMKTTDGRNNGMLDKREVETDAKDREETLKDTPISRNSIEESEQTLFPREDGNKQKAKITVHTIEEAMTTNKECTPDPKKGFLKLNSATGEESGRYALTQTRRIITNLGEQTLQSAAENLQTVMKTTDGRDKDILDKQEVETDFKYREESFKDAPTPSNNIKGSQQAPFLREDENKQKAEITVHTTEEAMTTNKERTPDPKEDFLKLKSLSGEESGRDTLTQTRRIITNSGGQSLQSSAEYSETVMKTRDGRDKDIQDKQGVETDFKYREESFKDAPTPSNNIKGSQKTLFLREDENQQKAKITVHTTEEEMTSNKELTPIPQSSAENSHTVMKTTDGRNNGMLDKNEVETDAKDRQETLKDTPISRNSIEESEQTLFPREDGNKQKAKITVHTIEEAMTTNKECTPDPKKGFLKLNSATGEESGRYALTQTRRIITNLGEQTLQSSAENLQTVMKTTDGRDKDILDKQEVETDFKYREESFKDAPTPSNNIKGSQQTPFLREDENKQKAKITVHTTEEAMTTNKERTPILQSSAENFQTVMKTTDGRNNEILNKQGVETDAKDREETLKDAPISRNSIKESQQTLFPREDENKQKAKITVCTIEVAMTTNEEGTPTLQSSAENLQTVMKTTDGRDEDILDKQGFETDGKDREETLKDAPTPSNNIEGSQQSLFLREDENKQMAKITVHTTEEAMTTNKERTPVRVWCGYHNAHTHFITDIL</sequence>
<gene>
    <name evidence="2" type="ORF">PLOB_00032430</name>
</gene>
<feature type="compositionally biased region" description="Basic and acidic residues" evidence="1">
    <location>
        <begin position="99"/>
        <end position="116"/>
    </location>
</feature>
<reference evidence="2 3" key="1">
    <citation type="submission" date="2022-05" db="EMBL/GenBank/DDBJ databases">
        <authorList>
            <consortium name="Genoscope - CEA"/>
            <person name="William W."/>
        </authorList>
    </citation>
    <scope>NUCLEOTIDE SEQUENCE [LARGE SCALE GENOMIC DNA]</scope>
</reference>
<feature type="region of interest" description="Disordered" evidence="1">
    <location>
        <begin position="1"/>
        <end position="142"/>
    </location>
</feature>
<name>A0ABN8NXY8_9CNID</name>
<feature type="compositionally biased region" description="Polar residues" evidence="1">
    <location>
        <begin position="661"/>
        <end position="672"/>
    </location>
</feature>
<feature type="compositionally biased region" description="Polar residues" evidence="1">
    <location>
        <begin position="70"/>
        <end position="89"/>
    </location>
</feature>
<feature type="compositionally biased region" description="Polar residues" evidence="1">
    <location>
        <begin position="33"/>
        <end position="45"/>
    </location>
</feature>
<protein>
    <submittedName>
        <fullName evidence="2">Uncharacterized protein</fullName>
    </submittedName>
</protein>
<feature type="region of interest" description="Disordered" evidence="1">
    <location>
        <begin position="393"/>
        <end position="472"/>
    </location>
</feature>
<dbReference type="EMBL" id="CALNXK010000042">
    <property type="protein sequence ID" value="CAH3126453.1"/>
    <property type="molecule type" value="Genomic_DNA"/>
</dbReference>
<dbReference type="Proteomes" id="UP001159405">
    <property type="component" value="Unassembled WGS sequence"/>
</dbReference>
<feature type="compositionally biased region" description="Polar residues" evidence="1">
    <location>
        <begin position="401"/>
        <end position="420"/>
    </location>
</feature>
<organism evidence="2 3">
    <name type="scientific">Porites lobata</name>
    <dbReference type="NCBI Taxonomy" id="104759"/>
    <lineage>
        <taxon>Eukaryota</taxon>
        <taxon>Metazoa</taxon>
        <taxon>Cnidaria</taxon>
        <taxon>Anthozoa</taxon>
        <taxon>Hexacorallia</taxon>
        <taxon>Scleractinia</taxon>
        <taxon>Fungiina</taxon>
        <taxon>Poritidae</taxon>
        <taxon>Porites</taxon>
    </lineage>
</organism>
<keyword evidence="3" id="KW-1185">Reference proteome</keyword>
<feature type="region of interest" description="Disordered" evidence="1">
    <location>
        <begin position="727"/>
        <end position="753"/>
    </location>
</feature>
<evidence type="ECO:0000313" key="3">
    <source>
        <dbReference type="Proteomes" id="UP001159405"/>
    </source>
</evidence>
<evidence type="ECO:0000256" key="1">
    <source>
        <dbReference type="SAM" id="MobiDB-lite"/>
    </source>
</evidence>
<feature type="compositionally biased region" description="Basic and acidic residues" evidence="1">
    <location>
        <begin position="1"/>
        <end position="29"/>
    </location>
</feature>
<feature type="compositionally biased region" description="Basic and acidic residues" evidence="1">
    <location>
        <begin position="431"/>
        <end position="447"/>
    </location>
</feature>
<comment type="caution">
    <text evidence="2">The sequence shown here is derived from an EMBL/GenBank/DDBJ whole genome shotgun (WGS) entry which is preliminary data.</text>
</comment>
<feature type="compositionally biased region" description="Basic and acidic residues" evidence="1">
    <location>
        <begin position="644"/>
        <end position="656"/>
    </location>
</feature>
<feature type="compositionally biased region" description="Polar residues" evidence="1">
    <location>
        <begin position="242"/>
        <end position="253"/>
    </location>
</feature>
<feature type="compositionally biased region" description="Basic and acidic residues" evidence="1">
    <location>
        <begin position="727"/>
        <end position="743"/>
    </location>
</feature>
<feature type="region of interest" description="Disordered" evidence="1">
    <location>
        <begin position="236"/>
        <end position="261"/>
    </location>
</feature>
<accession>A0ABN8NXY8</accession>